<dbReference type="Pfam" id="PF13692">
    <property type="entry name" value="Glyco_trans_1_4"/>
    <property type="match status" value="1"/>
</dbReference>
<evidence type="ECO:0000313" key="2">
    <source>
        <dbReference type="EMBL" id="AMO37792.1"/>
    </source>
</evidence>
<feature type="domain" description="Glycosyltransferase subfamily 4-like N-terminal" evidence="1">
    <location>
        <begin position="15"/>
        <end position="170"/>
    </location>
</feature>
<dbReference type="STRING" id="1134435.AC731_013110"/>
<reference evidence="3" key="1">
    <citation type="submission" date="2016-03" db="EMBL/GenBank/DDBJ databases">
        <authorList>
            <person name="Ma C."/>
            <person name="Zhou S."/>
            <person name="Yang G."/>
        </authorList>
    </citation>
    <scope>NUCLEOTIDE SEQUENCE [LARGE SCALE GENOMIC DNA]</scope>
    <source>
        <strain evidence="3">SgZ-1</strain>
    </source>
</reference>
<evidence type="ECO:0000313" key="3">
    <source>
        <dbReference type="Proteomes" id="UP000036902"/>
    </source>
</evidence>
<sequence length="369" mass="39549">MSTDLAIFAATSGHSGVDRVLRNLVPAIARLGLRVDVLGVDGHGPRFDALPDGVRYLPLGVSHVNTAIPGVVRYLRRERPQAMLSDKDRVNRAALFARWMAHVPTRVGVRLGTTVSVNLASRGAFERWLQRTSMRWMYPAAEAVLVPSRGVADDLAAYTGLARDHIRVVPSPIITPAMTARAAEAVEHPWLGAGEPPLILGVGELSERKDFATLLRAFARVRAQRPCRLLILGEGRRRGELEKLAVELGVSADVALPGFCPNPYAWMSRAAVFALTSRWEGMPVVLIEALALGVPSVACDCPSGPREVLEGGRHGPLVPVGAVDALAAGLLRQLDAPTSAAASRAAVQGYTDESSARAYLAALGFREFQ</sequence>
<dbReference type="Proteomes" id="UP000036902">
    <property type="component" value="Chromosome"/>
</dbReference>
<dbReference type="Pfam" id="PF13579">
    <property type="entry name" value="Glyco_trans_4_4"/>
    <property type="match status" value="1"/>
</dbReference>
<evidence type="ECO:0000259" key="1">
    <source>
        <dbReference type="Pfam" id="PF13579"/>
    </source>
</evidence>
<dbReference type="InterPro" id="IPR028098">
    <property type="entry name" value="Glyco_trans_4-like_N"/>
</dbReference>
<dbReference type="SUPFAM" id="SSF53756">
    <property type="entry name" value="UDP-Glycosyltransferase/glycogen phosphorylase"/>
    <property type="match status" value="1"/>
</dbReference>
<dbReference type="CDD" id="cd03811">
    <property type="entry name" value="GT4_GT28_WabH-like"/>
    <property type="match status" value="1"/>
</dbReference>
<dbReference type="PANTHER" id="PTHR12526">
    <property type="entry name" value="GLYCOSYLTRANSFERASE"/>
    <property type="match status" value="1"/>
</dbReference>
<keyword evidence="2" id="KW-0808">Transferase</keyword>
<protein>
    <submittedName>
        <fullName evidence="2">Glycosyl transferase</fullName>
    </submittedName>
</protein>
<dbReference type="EMBL" id="CP014646">
    <property type="protein sequence ID" value="AMO37792.1"/>
    <property type="molecule type" value="Genomic_DNA"/>
</dbReference>
<dbReference type="AlphaFoldDB" id="A0A127K773"/>
<keyword evidence="3" id="KW-1185">Reference proteome</keyword>
<dbReference type="Gene3D" id="3.40.50.2000">
    <property type="entry name" value="Glycogen Phosphorylase B"/>
    <property type="match status" value="2"/>
</dbReference>
<dbReference type="KEGG" id="thu:AC731_013110"/>
<proteinExistence type="predicted"/>
<accession>A0A127K773</accession>
<gene>
    <name evidence="2" type="ORF">AC731_013110</name>
</gene>
<organism evidence="2 3">
    <name type="scientific">Thauera humireducens</name>
    <dbReference type="NCBI Taxonomy" id="1134435"/>
    <lineage>
        <taxon>Bacteria</taxon>
        <taxon>Pseudomonadati</taxon>
        <taxon>Pseudomonadota</taxon>
        <taxon>Betaproteobacteria</taxon>
        <taxon>Rhodocyclales</taxon>
        <taxon>Zoogloeaceae</taxon>
        <taxon>Thauera</taxon>
    </lineage>
</organism>
<name>A0A127K773_9RHOO</name>
<dbReference type="PANTHER" id="PTHR12526:SF630">
    <property type="entry name" value="GLYCOSYLTRANSFERASE"/>
    <property type="match status" value="1"/>
</dbReference>
<dbReference type="RefSeq" id="WP_048706718.1">
    <property type="nucleotide sequence ID" value="NZ_CP014646.1"/>
</dbReference>
<dbReference type="GO" id="GO:0016757">
    <property type="term" value="F:glycosyltransferase activity"/>
    <property type="evidence" value="ECO:0007669"/>
    <property type="project" value="UniProtKB-ARBA"/>
</dbReference>